<reference evidence="1" key="1">
    <citation type="submission" date="2016-12" db="EMBL/GenBank/DDBJ databases">
        <title>An insight into the sialome and mialome of the sand fly, Nyssomyia neivai.</title>
        <authorList>
            <person name="Sebastian V."/>
            <person name="Goulart T.M."/>
            <person name="Oliveira W."/>
            <person name="Calvo E."/>
            <person name="Oliveira L.F."/>
            <person name="Pinto M.C."/>
            <person name="Rosselino A.M."/>
            <person name="Ribeiro J.M."/>
        </authorList>
    </citation>
    <scope>NUCLEOTIDE SEQUENCE</scope>
</reference>
<dbReference type="AlphaFoldDB" id="A0A1L8D7T7"/>
<proteinExistence type="predicted"/>
<accession>A0A1L8D7T7</accession>
<sequence>MVYKFIKYFVRCLSQWGKKKQEQINGRKVHKCKIYLKDGVSMKSYLLKKKIIMFYLKNCIMQDVMF</sequence>
<name>A0A1L8D7T7_9DIPT</name>
<dbReference type="EMBL" id="GFDF01011558">
    <property type="protein sequence ID" value="JAV02526.1"/>
    <property type="molecule type" value="Transcribed_RNA"/>
</dbReference>
<protein>
    <submittedName>
        <fullName evidence="1">Uncharacterized protein</fullName>
    </submittedName>
</protein>
<organism evidence="1">
    <name type="scientific">Nyssomyia neivai</name>
    <dbReference type="NCBI Taxonomy" id="330878"/>
    <lineage>
        <taxon>Eukaryota</taxon>
        <taxon>Metazoa</taxon>
        <taxon>Ecdysozoa</taxon>
        <taxon>Arthropoda</taxon>
        <taxon>Hexapoda</taxon>
        <taxon>Insecta</taxon>
        <taxon>Pterygota</taxon>
        <taxon>Neoptera</taxon>
        <taxon>Endopterygota</taxon>
        <taxon>Diptera</taxon>
        <taxon>Nematocera</taxon>
        <taxon>Psychodoidea</taxon>
        <taxon>Psychodidae</taxon>
        <taxon>Nyssomyia</taxon>
    </lineage>
</organism>
<evidence type="ECO:0000313" key="1">
    <source>
        <dbReference type="EMBL" id="JAV02526.1"/>
    </source>
</evidence>